<dbReference type="Pfam" id="PF03371">
    <property type="entry name" value="PRP38"/>
    <property type="match status" value="1"/>
</dbReference>
<name>A0A8J2T4A7_ZYGB2</name>
<dbReference type="GO" id="GO:0005681">
    <property type="term" value="C:spliceosomal complex"/>
    <property type="evidence" value="ECO:0007669"/>
    <property type="project" value="UniProtKB-KW"/>
</dbReference>
<keyword evidence="5 7" id="KW-0508">mRNA splicing</keyword>
<dbReference type="OrthoDB" id="190958at2759"/>
<evidence type="ECO:0000256" key="6">
    <source>
        <dbReference type="ARBA" id="ARBA00023242"/>
    </source>
</evidence>
<organism evidence="8 9">
    <name type="scientific">Zygosaccharomyces bailii (strain CLIB 213 / ATCC 58445 / CBS 680 / BCRC 21525 / NBRC 1098 / NCYC 1416 / NRRL Y-2227)</name>
    <dbReference type="NCBI Taxonomy" id="1333698"/>
    <lineage>
        <taxon>Eukaryota</taxon>
        <taxon>Fungi</taxon>
        <taxon>Dikarya</taxon>
        <taxon>Ascomycota</taxon>
        <taxon>Saccharomycotina</taxon>
        <taxon>Saccharomycetes</taxon>
        <taxon>Saccharomycetales</taxon>
        <taxon>Saccharomycetaceae</taxon>
        <taxon>Zygosaccharomyces</taxon>
    </lineage>
</organism>
<keyword evidence="3 7" id="KW-0507">mRNA processing</keyword>
<evidence type="ECO:0000256" key="2">
    <source>
        <dbReference type="ARBA" id="ARBA00006164"/>
    </source>
</evidence>
<proteinExistence type="inferred from homology"/>
<reference evidence="9" key="1">
    <citation type="journal article" date="2013" name="Genome Announc.">
        <title>Genome sequence of the food spoilage yeast Zygosaccharomyces bailii CLIB 213(T).</title>
        <authorList>
            <person name="Galeote V."/>
            <person name="Bigey F."/>
            <person name="Devillers H."/>
            <person name="Neuveglise C."/>
            <person name="Dequin S."/>
        </authorList>
    </citation>
    <scope>NUCLEOTIDE SEQUENCE [LARGE SCALE GENOMIC DNA]</scope>
    <source>
        <strain evidence="9">CLIB 213 / ATCC 58445 / CBS 680 / CCRC 21525 / NBRC 1098 / NCYC 1416 / NRRL Y-2227</strain>
    </source>
</reference>
<dbReference type="GO" id="GO:0000398">
    <property type="term" value="P:mRNA splicing, via spliceosome"/>
    <property type="evidence" value="ECO:0007669"/>
    <property type="project" value="UniProtKB-UniRule"/>
</dbReference>
<evidence type="ECO:0000256" key="7">
    <source>
        <dbReference type="RuleBase" id="RU367025"/>
    </source>
</evidence>
<evidence type="ECO:0000256" key="3">
    <source>
        <dbReference type="ARBA" id="ARBA00022664"/>
    </source>
</evidence>
<dbReference type="AlphaFoldDB" id="A0A8J2T4A7"/>
<evidence type="ECO:0000256" key="5">
    <source>
        <dbReference type="ARBA" id="ARBA00023187"/>
    </source>
</evidence>
<comment type="function">
    <text evidence="7">Required for pre-mRNA splicing.</text>
</comment>
<gene>
    <name evidence="8" type="ORF">BN860_10176g</name>
</gene>
<protein>
    <recommendedName>
        <fullName evidence="7">Pre-mRNA-splicing factor 38</fullName>
    </recommendedName>
</protein>
<evidence type="ECO:0000313" key="9">
    <source>
        <dbReference type="Proteomes" id="UP000019375"/>
    </source>
</evidence>
<dbReference type="EMBL" id="HG316454">
    <property type="protein sequence ID" value="CDF87602.1"/>
    <property type="molecule type" value="Genomic_DNA"/>
</dbReference>
<keyword evidence="9" id="KW-1185">Reference proteome</keyword>
<dbReference type="InterPro" id="IPR005037">
    <property type="entry name" value="PRP38"/>
</dbReference>
<accession>A0A8J2T4A7</accession>
<evidence type="ECO:0000256" key="4">
    <source>
        <dbReference type="ARBA" id="ARBA00022728"/>
    </source>
</evidence>
<evidence type="ECO:0000256" key="1">
    <source>
        <dbReference type="ARBA" id="ARBA00004123"/>
    </source>
</evidence>
<keyword evidence="6 7" id="KW-0539">Nucleus</keyword>
<sequence length="214" mass="25244">MPQEFQIESYLSSKQLNHQSVSLVIPRIARDKIHNAMYYRVNLNTVSLRGDTIECLSKVIVRDLGSLAEPVSFQQVHVLGGIEFQCLLMKLVEIRPTWDQLEVMLQEDNTGFNNKYIVGLILAYIRIQYYFLQVEDPLAQRFRVLFKHYYNDYRKMKSVLFDQDCWTKSQTVSVNILHMDELVEWLLEREEIWGIPLGKCQWKELEESSSDESD</sequence>
<evidence type="ECO:0000313" key="8">
    <source>
        <dbReference type="EMBL" id="CDF87602.1"/>
    </source>
</evidence>
<keyword evidence="4 7" id="KW-0747">Spliceosome</keyword>
<dbReference type="PANTHER" id="PTHR23142">
    <property type="entry name" value="PRE-MRNA-SPLICING FACTOR 38A-RELATED"/>
    <property type="match status" value="1"/>
</dbReference>
<comment type="subcellular location">
    <subcellularLocation>
        <location evidence="1 7">Nucleus</location>
    </subcellularLocation>
</comment>
<comment type="similarity">
    <text evidence="2 7">Belongs to the PRP38 family.</text>
</comment>
<dbReference type="Proteomes" id="UP000019375">
    <property type="component" value="Unassembled WGS sequence"/>
</dbReference>